<feature type="domain" description="NB-ARC" evidence="2">
    <location>
        <begin position="28"/>
        <end position="113"/>
    </location>
</feature>
<name>A0A200QB07_MACCD</name>
<dbReference type="Gene3D" id="3.80.10.10">
    <property type="entry name" value="Ribonuclease Inhibitor"/>
    <property type="match status" value="1"/>
</dbReference>
<dbReference type="Pfam" id="PF00560">
    <property type="entry name" value="LRR_1"/>
    <property type="match status" value="1"/>
</dbReference>
<dbReference type="AlphaFoldDB" id="A0A200QB07"/>
<dbReference type="GO" id="GO:0006952">
    <property type="term" value="P:defense response"/>
    <property type="evidence" value="ECO:0007669"/>
    <property type="project" value="UniProtKB-KW"/>
</dbReference>
<gene>
    <name evidence="4" type="ORF">BVC80_1827g6</name>
</gene>
<dbReference type="InParanoid" id="A0A200QB07"/>
<dbReference type="InterPro" id="IPR002182">
    <property type="entry name" value="NB-ARC"/>
</dbReference>
<dbReference type="InterPro" id="IPR032675">
    <property type="entry name" value="LRR_dom_sf"/>
</dbReference>
<protein>
    <submittedName>
        <fullName evidence="4">Leucine-rich repeat</fullName>
    </submittedName>
</protein>
<evidence type="ECO:0000313" key="5">
    <source>
        <dbReference type="Proteomes" id="UP000195402"/>
    </source>
</evidence>
<dbReference type="GO" id="GO:0043531">
    <property type="term" value="F:ADP binding"/>
    <property type="evidence" value="ECO:0007669"/>
    <property type="project" value="InterPro"/>
</dbReference>
<dbReference type="InterPro" id="IPR001611">
    <property type="entry name" value="Leu-rich_rpt"/>
</dbReference>
<dbReference type="Pfam" id="PF23598">
    <property type="entry name" value="LRR_14"/>
    <property type="match status" value="1"/>
</dbReference>
<evidence type="ECO:0000259" key="3">
    <source>
        <dbReference type="Pfam" id="PF23598"/>
    </source>
</evidence>
<organism evidence="4 5">
    <name type="scientific">Macleaya cordata</name>
    <name type="common">Five-seeded plume-poppy</name>
    <name type="synonym">Bocconia cordata</name>
    <dbReference type="NCBI Taxonomy" id="56857"/>
    <lineage>
        <taxon>Eukaryota</taxon>
        <taxon>Viridiplantae</taxon>
        <taxon>Streptophyta</taxon>
        <taxon>Embryophyta</taxon>
        <taxon>Tracheophyta</taxon>
        <taxon>Spermatophyta</taxon>
        <taxon>Magnoliopsida</taxon>
        <taxon>Ranunculales</taxon>
        <taxon>Papaveraceae</taxon>
        <taxon>Papaveroideae</taxon>
        <taxon>Macleaya</taxon>
    </lineage>
</organism>
<dbReference type="OMA" id="HDENSIM"/>
<proteinExistence type="predicted"/>
<dbReference type="Proteomes" id="UP000195402">
    <property type="component" value="Unassembled WGS sequence"/>
</dbReference>
<evidence type="ECO:0000313" key="4">
    <source>
        <dbReference type="EMBL" id="OVA07654.1"/>
    </source>
</evidence>
<keyword evidence="5" id="KW-1185">Reference proteome</keyword>
<dbReference type="STRING" id="56857.A0A200QB07"/>
<dbReference type="SUPFAM" id="SSF52540">
    <property type="entry name" value="P-loop containing nucleoside triphosphate hydrolases"/>
    <property type="match status" value="1"/>
</dbReference>
<dbReference type="OrthoDB" id="1194510at2759"/>
<dbReference type="Pfam" id="PF00931">
    <property type="entry name" value="NB-ARC"/>
    <property type="match status" value="1"/>
</dbReference>
<dbReference type="Gene3D" id="3.40.50.300">
    <property type="entry name" value="P-loop containing nucleotide triphosphate hydrolases"/>
    <property type="match status" value="1"/>
</dbReference>
<evidence type="ECO:0000259" key="2">
    <source>
        <dbReference type="Pfam" id="PF00931"/>
    </source>
</evidence>
<dbReference type="PROSITE" id="PS51450">
    <property type="entry name" value="LRR"/>
    <property type="match status" value="1"/>
</dbReference>
<dbReference type="SUPFAM" id="SSF52058">
    <property type="entry name" value="L domain-like"/>
    <property type="match status" value="1"/>
</dbReference>
<dbReference type="InterPro" id="IPR027417">
    <property type="entry name" value="P-loop_NTPase"/>
</dbReference>
<keyword evidence="1" id="KW-0677">Repeat</keyword>
<dbReference type="EMBL" id="MVGT01002446">
    <property type="protein sequence ID" value="OVA07654.1"/>
    <property type="molecule type" value="Genomic_DNA"/>
</dbReference>
<evidence type="ECO:0000256" key="1">
    <source>
        <dbReference type="ARBA" id="ARBA00022737"/>
    </source>
</evidence>
<comment type="caution">
    <text evidence="4">The sequence shown here is derived from an EMBL/GenBank/DDBJ whole genome shotgun (WGS) entry which is preliminary data.</text>
</comment>
<feature type="domain" description="Disease resistance R13L4/SHOC-2-like LRR" evidence="3">
    <location>
        <begin position="246"/>
        <end position="418"/>
    </location>
</feature>
<dbReference type="PANTHER" id="PTHR47186">
    <property type="entry name" value="LEUCINE-RICH REPEAT-CONTAINING PROTEIN 57"/>
    <property type="match status" value="1"/>
</dbReference>
<dbReference type="PANTHER" id="PTHR47186:SF3">
    <property type="entry name" value="OS09G0267800 PROTEIN"/>
    <property type="match status" value="1"/>
</dbReference>
<accession>A0A200QB07</accession>
<reference evidence="4 5" key="1">
    <citation type="journal article" date="2017" name="Mol. Plant">
        <title>The Genome of Medicinal Plant Macleaya cordata Provides New Insights into Benzylisoquinoline Alkaloids Metabolism.</title>
        <authorList>
            <person name="Liu X."/>
            <person name="Liu Y."/>
            <person name="Huang P."/>
            <person name="Ma Y."/>
            <person name="Qing Z."/>
            <person name="Tang Q."/>
            <person name="Cao H."/>
            <person name="Cheng P."/>
            <person name="Zheng Y."/>
            <person name="Yuan Z."/>
            <person name="Zhou Y."/>
            <person name="Liu J."/>
            <person name="Tang Z."/>
            <person name="Zhuo Y."/>
            <person name="Zhang Y."/>
            <person name="Yu L."/>
            <person name="Huang J."/>
            <person name="Yang P."/>
            <person name="Peng Q."/>
            <person name="Zhang J."/>
            <person name="Jiang W."/>
            <person name="Zhang Z."/>
            <person name="Lin K."/>
            <person name="Ro D.K."/>
            <person name="Chen X."/>
            <person name="Xiong X."/>
            <person name="Shang Y."/>
            <person name="Huang S."/>
            <person name="Zeng J."/>
        </authorList>
    </citation>
    <scope>NUCLEOTIDE SEQUENCE [LARGE SCALE GENOMIC DNA]</scope>
    <source>
        <strain evidence="5">cv. BLH2017</strain>
        <tissue evidence="4">Root</tissue>
    </source>
</reference>
<dbReference type="InterPro" id="IPR055414">
    <property type="entry name" value="LRR_R13L4/SHOC2-like"/>
</dbReference>
<sequence length="475" mass="54112">MAEAVLVTCAMEMLKNLCSVLAGEISLASVDTIKETLGGKKYLLVLDDMWNKKVDAWERLKSHLIFGAQGSKIIVTTRSDEVASVIRGMIPPYNLKKLSEDECWLIIKQRAFASGGAAAETPNVTSNKIGDISKVRRLRLIFDEDVLIYPKSLEDASKLRTLFGTQEGDSDIDYQKFLSNKQYLRVLDLQWSSIKNLPPSIEMMKHLRYLDLSKTNIEELPEFITSLYNLQTLLLRYCDKLETFPKDMGTLKLLRYLDLSGSCFEVLPESITSLCILRTLKLEDCSNLKELPKDINKLINLRHLILSNHGIWDEMPREMGRLSHLQTLRQFKVGKYNRGATIRELEGLNLLEGELWISNLQNVTNPMDAQGANLNAKRKIRSLMLEWRNATPSPSQPSRWLKSVASSSSSFPCLEKMIVEKCPKLEAKQDLSFIEYFFPSIKDYELDGTKLIRLDAIQDFGNPTVPPIRVHQDHP</sequence>